<comment type="subunit">
    <text evidence="8">Interacts with DISC1. Interacts preferentially with phosphorylated forms of myosin regulatory light chain (MRLC). Interacts (via the N-terminal region) with HDAC6; inhibits the deacetylase activity of HDAC6. Interacts with KIBRA (via the C-terminal region); retains AMPAR in the cytosol after internalization.</text>
</comment>
<evidence type="ECO:0000256" key="6">
    <source>
        <dbReference type="ARBA" id="ARBA00023212"/>
    </source>
</evidence>
<dbReference type="RefSeq" id="XP_021102768.1">
    <property type="nucleotide sequence ID" value="XM_021247109.1"/>
</dbReference>
<evidence type="ECO:0000259" key="14">
    <source>
        <dbReference type="PROSITE" id="PS50835"/>
    </source>
</evidence>
<evidence type="ECO:0000256" key="2">
    <source>
        <dbReference type="ARBA" id="ARBA00022490"/>
    </source>
</evidence>
<dbReference type="PANTHER" id="PTHR42757:SF44">
    <property type="entry name" value="COILED-COIL DOMAIN-CONTAINING PROTEIN 141"/>
    <property type="match status" value="1"/>
</dbReference>
<dbReference type="RefSeq" id="XP_004868203.1">
    <property type="nucleotide sequence ID" value="XM_004868146.2"/>
</dbReference>
<dbReference type="PANTHER" id="PTHR42757">
    <property type="entry name" value="IGLON FAMILY OF IMMUNOGLOBULIN SUPERFAMILY-RELATED"/>
    <property type="match status" value="1"/>
</dbReference>
<dbReference type="Pfam" id="PF07679">
    <property type="entry name" value="I-set"/>
    <property type="match status" value="1"/>
</dbReference>
<evidence type="ECO:0000256" key="8">
    <source>
        <dbReference type="ARBA" id="ARBA00062798"/>
    </source>
</evidence>
<dbReference type="Proteomes" id="UP000694906">
    <property type="component" value="Unplaced"/>
</dbReference>
<dbReference type="PROSITE" id="PS50835">
    <property type="entry name" value="IG_LIKE"/>
    <property type="match status" value="1"/>
</dbReference>
<comment type="function">
    <text evidence="7">Plays a critical role in cortical radial and GnRH neurons migration during brain development. Regulates cortical radial migration by negatively controlling the activity of histone deacetylase 6 (HDAC6) and promotes centrosome maturation. CAMDI is required for dilation formation of cortical neurons during radial migration. Plays a critical role in learning and memory performance through regulation of AMPA-selective glutamate receptors (AMPARs) cell surface expression in competition with KIBRA.</text>
</comment>
<evidence type="ECO:0000256" key="12">
    <source>
        <dbReference type="SAM" id="MobiDB-lite"/>
    </source>
</evidence>
<feature type="coiled-coil region" evidence="11">
    <location>
        <begin position="291"/>
        <end position="347"/>
    </location>
</feature>
<dbReference type="SUPFAM" id="SSF46966">
    <property type="entry name" value="Spectrin repeat"/>
    <property type="match status" value="3"/>
</dbReference>
<feature type="domain" description="Ig-like" evidence="14">
    <location>
        <begin position="1410"/>
        <end position="1498"/>
    </location>
</feature>
<organism evidence="15 17">
    <name type="scientific">Heterocephalus glaber</name>
    <name type="common">Naked mole rat</name>
    <dbReference type="NCBI Taxonomy" id="10181"/>
    <lineage>
        <taxon>Eukaryota</taxon>
        <taxon>Metazoa</taxon>
        <taxon>Chordata</taxon>
        <taxon>Craniata</taxon>
        <taxon>Vertebrata</taxon>
        <taxon>Euteleostomi</taxon>
        <taxon>Mammalia</taxon>
        <taxon>Eutheria</taxon>
        <taxon>Euarchontoglires</taxon>
        <taxon>Glires</taxon>
        <taxon>Rodentia</taxon>
        <taxon>Hystricomorpha</taxon>
        <taxon>Bathyergidae</taxon>
        <taxon>Heterocephalus</taxon>
    </lineage>
</organism>
<evidence type="ECO:0000256" key="7">
    <source>
        <dbReference type="ARBA" id="ARBA00057848"/>
    </source>
</evidence>
<evidence type="ECO:0000313" key="18">
    <source>
        <dbReference type="RefSeq" id="XP_021102768.1"/>
    </source>
</evidence>
<evidence type="ECO:0000313" key="15">
    <source>
        <dbReference type="Proteomes" id="UP000694906"/>
    </source>
</evidence>
<name>A0AAX6QLB1_HETGA</name>
<dbReference type="SMART" id="SM00408">
    <property type="entry name" value="IGc2"/>
    <property type="match status" value="1"/>
</dbReference>
<keyword evidence="15" id="KW-1185">Reference proteome</keyword>
<dbReference type="CDD" id="cd00176">
    <property type="entry name" value="SPEC"/>
    <property type="match status" value="1"/>
</dbReference>
<keyword evidence="6" id="KW-0206">Cytoskeleton</keyword>
<keyword evidence="2" id="KW-0963">Cytoplasm</keyword>
<dbReference type="SUPFAM" id="SSF48726">
    <property type="entry name" value="Immunoglobulin"/>
    <property type="match status" value="1"/>
</dbReference>
<dbReference type="FunFam" id="2.60.40.10:FF:002369">
    <property type="entry name" value="Coiled-coil domain-containing 141"/>
    <property type="match status" value="1"/>
</dbReference>
<proteinExistence type="predicted"/>
<feature type="region of interest" description="Disordered" evidence="12">
    <location>
        <begin position="1195"/>
        <end position="1269"/>
    </location>
</feature>
<dbReference type="Gene3D" id="2.60.40.10">
    <property type="entry name" value="Immunoglobulins"/>
    <property type="match status" value="1"/>
</dbReference>
<dbReference type="InterPro" id="IPR018159">
    <property type="entry name" value="Spectrin/alpha-actinin"/>
</dbReference>
<evidence type="ECO:0000256" key="4">
    <source>
        <dbReference type="ARBA" id="ARBA00022843"/>
    </source>
</evidence>
<evidence type="ECO:0000313" key="16">
    <source>
        <dbReference type="RefSeq" id="XP_004868203.1"/>
    </source>
</evidence>
<dbReference type="InterPro" id="IPR050876">
    <property type="entry name" value="IgLON_domain"/>
</dbReference>
<gene>
    <name evidence="16 17 18" type="primary">Ccdc141</name>
</gene>
<dbReference type="InterPro" id="IPR036179">
    <property type="entry name" value="Ig-like_dom_sf"/>
</dbReference>
<evidence type="ECO:0000256" key="1">
    <source>
        <dbReference type="ARBA" id="ARBA00004300"/>
    </source>
</evidence>
<comment type="subcellular location">
    <subcellularLocation>
        <location evidence="1">Cytoplasm</location>
        <location evidence="1">Cytoskeleton</location>
        <location evidence="1">Microtubule organizing center</location>
        <location evidence="1">Centrosome</location>
    </subcellularLocation>
</comment>
<dbReference type="Gene3D" id="1.20.58.60">
    <property type="match status" value="4"/>
</dbReference>
<protein>
    <recommendedName>
        <fullName evidence="9">Coiled-coil domain-containing protein 141</fullName>
    </recommendedName>
    <alternativeName>
        <fullName evidence="10">Coiled-coil protein associated with myosin II and DISC1</fullName>
    </alternativeName>
</protein>
<evidence type="ECO:0000256" key="5">
    <source>
        <dbReference type="ARBA" id="ARBA00023054"/>
    </source>
</evidence>
<feature type="region of interest" description="Disordered" evidence="12">
    <location>
        <begin position="1313"/>
        <end position="1334"/>
    </location>
</feature>
<dbReference type="GeneID" id="101704800"/>
<dbReference type="InterPro" id="IPR003599">
    <property type="entry name" value="Ig_sub"/>
</dbReference>
<dbReference type="InterPro" id="IPR003598">
    <property type="entry name" value="Ig_sub2"/>
</dbReference>
<evidence type="ECO:0000313" key="17">
    <source>
        <dbReference type="RefSeq" id="XP_012922299.1"/>
    </source>
</evidence>
<keyword evidence="5 11" id="KW-0175">Coiled coil</keyword>
<feature type="transmembrane region" description="Helical" evidence="13">
    <location>
        <begin position="1510"/>
        <end position="1529"/>
    </location>
</feature>
<keyword evidence="4" id="KW-0832">Ubl conjugation</keyword>
<dbReference type="RefSeq" id="XP_012922299.1">
    <property type="nucleotide sequence ID" value="XM_013066845.2"/>
</dbReference>
<accession>A0AAX6QLB1</accession>
<dbReference type="GO" id="GO:0005813">
    <property type="term" value="C:centrosome"/>
    <property type="evidence" value="ECO:0007669"/>
    <property type="project" value="UniProtKB-SubCell"/>
</dbReference>
<dbReference type="SMART" id="SM00409">
    <property type="entry name" value="IG"/>
    <property type="match status" value="1"/>
</dbReference>
<dbReference type="FunFam" id="1.20.58.60:FF:000192">
    <property type="entry name" value="coiled-coil domain-containing protein 141 isoform X2"/>
    <property type="match status" value="1"/>
</dbReference>
<dbReference type="InterPro" id="IPR007110">
    <property type="entry name" value="Ig-like_dom"/>
</dbReference>
<evidence type="ECO:0000256" key="11">
    <source>
        <dbReference type="SAM" id="Coils"/>
    </source>
</evidence>
<evidence type="ECO:0000256" key="10">
    <source>
        <dbReference type="ARBA" id="ARBA00078153"/>
    </source>
</evidence>
<feature type="compositionally biased region" description="Low complexity" evidence="12">
    <location>
        <begin position="1241"/>
        <end position="1254"/>
    </location>
</feature>
<dbReference type="InterPro" id="IPR013783">
    <property type="entry name" value="Ig-like_fold"/>
</dbReference>
<evidence type="ECO:0000256" key="9">
    <source>
        <dbReference type="ARBA" id="ARBA00074900"/>
    </source>
</evidence>
<keyword evidence="13" id="KW-0472">Membrane</keyword>
<dbReference type="InterPro" id="IPR013098">
    <property type="entry name" value="Ig_I-set"/>
</dbReference>
<keyword evidence="13" id="KW-0812">Transmembrane</keyword>
<reference evidence="16 17" key="1">
    <citation type="submission" date="2025-04" db="UniProtKB">
        <authorList>
            <consortium name="RefSeq"/>
        </authorList>
    </citation>
    <scope>IDENTIFICATION</scope>
</reference>
<keyword evidence="3" id="KW-0597">Phosphoprotein</keyword>
<dbReference type="FunFam" id="1.20.58.60:FF:000184">
    <property type="entry name" value="Coiled-coil domain containing 141"/>
    <property type="match status" value="1"/>
</dbReference>
<dbReference type="CTD" id="285025"/>
<sequence>MYCPRSSGAEFSTTTVCSVAVQAGDSKIVIAVVKCGKWVQFQLAESQPNLLEIGSSQDETKKLLHDHELLLTKLKALEDGVWELLQEADKTAEENKDQSQVYDAMAQTLGEAWTALVSMLERRSELLTLTSEFFESALEFAIKIDQAEDFLQNPHEFESAEALKSLLQLHEHHTKELLERSLALLNKSQQLTDFIEKFKCDGHYVNSDLIQGAQSSCLKIDSLLELLQDRRRQLDKHLQQQRQELCQALQMCLWDQQEDQVTCWFQKTIKELQEQSLGSSLSDNEELICKHENLIIKAKEWNSTVEKLKGEAVGILLSKDYVEREHLQLSNQKLNRFQDELGQLMMERKIWLKKANDFFSNANKAFDVLGRVEAYLKLLKSEGLSLPVLAARHEALHREIKECTVDTLQKGQTLISQVDSCSSRVSGIHEMMGCMQRRMDLLTEQCSAHKQLALKKQQLTASVEGYLRKVEMSVQKISPVLSSAMNIGSSLSESEKILNKYLELDIQAKATSHALEAATKIMTEKNEFEPDDVASLSFKAKWLEEELNILGQSISSRSQVLQTYVAFLKSAEEVEEQFQSLKKFYQTEIPRKEEVDAKAMYWTGSAEKQWQIFLKKTFLAQELGLEFLNLIKMVKENEIANGNNEAHIMENTMEKQKAGQAELSRLRIARQLEATARKPMKQQWGAFKEQLKKTTHSLKLLQEVLMPVSALDLGGSRQTISDLQGKWNEMKPQIQQLHYEVQYIMEESEELSRKGAPVKEKAQQLKDLIHLHQKQTERVQDYENVLYKLVQFHLVKEELGRLTKSRELEFQLKELGDAHEGQSHLVRCQEKQAHVEHLRELALSLGVDIISSAQRPNCSNVSAKNLEQQMEALDSDHRNWRVRAKEQEQAWSCSLELCATGEEINELNVSFKDIKKKFNNLKFNYTKKNEKARNLKALKYHIQQVDMYAEKMQALRRRMEKLNSKTSDYFLNYPSNKVNVLLEAMKDLQKHVDDFNKIVTDYKTNLGLTEHLQEVTEECYFWYEDASATIVRVGKYSMACKTKEAVEILHQQFNKFIAPSVPQQEERIQEVTDLAQRLYGLEEGEKYTEKIVAKHKEVLESITELCESLAELEEKLKQGDILKMNPKLEDFHDNCIDLLKEPVRNKQIILNEEINKGQAPGADIWAINGTGDCGLAPNLRQLSSAKEGRVQGLLLPEDMPSGEESECVSSDNISLPPLPGSPESPLALSSDMEVEEPPSPSALSLPMSSSSLQSRTCGPGEAQESVLPPPVTYADAYNNKKEIFSSHFERPYPQFKAEPPLTSGEFLESSTAFHKNSAKQPESMLSDMHDRALQKHPQAQGSLLETQEKMHGHDNSTKTQDRLHASPAVLWSLGFPPGTSLGSQRQMVPGEEAKTPSAKNSVVSLAGQAPHFSRLPSNVTVTEGSPVTLEVEVTGFPEPTLTWYKKGQHLSADGHLQVLHKETKHSVFIPEVCKADAGLYVAQAQNASGIVSSNVILHVTGNLRPPIARISWVMLCVTYVSVSLMYWLLTW</sequence>
<dbReference type="KEGG" id="hgl:101704800"/>
<keyword evidence="13" id="KW-1133">Transmembrane helix</keyword>
<evidence type="ECO:0000256" key="3">
    <source>
        <dbReference type="ARBA" id="ARBA00022553"/>
    </source>
</evidence>
<evidence type="ECO:0000256" key="13">
    <source>
        <dbReference type="SAM" id="Phobius"/>
    </source>
</evidence>